<reference evidence="8 10" key="2">
    <citation type="submission" date="2019-06" db="EMBL/GenBank/DDBJ databases">
        <title>Pseudomonas bimorpha sp. nov. isolated from bovine raw milk and skim milk concentrate.</title>
        <authorList>
            <person name="Hofmann K."/>
            <person name="Huptas C."/>
            <person name="Doll E."/>
            <person name="Scherer S."/>
            <person name="Wenning M."/>
        </authorList>
    </citation>
    <scope>NUCLEOTIDE SEQUENCE [LARGE SCALE GENOMIC DNA]</scope>
    <source>
        <strain evidence="8 10">DSM 17835</strain>
    </source>
</reference>
<dbReference type="RefSeq" id="WP_010566507.1">
    <property type="nucleotide sequence ID" value="NZ_LT629689.1"/>
</dbReference>
<proteinExistence type="predicted"/>
<evidence type="ECO:0000259" key="6">
    <source>
        <dbReference type="Pfam" id="PF06305"/>
    </source>
</evidence>
<feature type="transmembrane region" description="Helical" evidence="5">
    <location>
        <begin position="7"/>
        <end position="25"/>
    </location>
</feature>
<evidence type="ECO:0000313" key="10">
    <source>
        <dbReference type="Proteomes" id="UP000317951"/>
    </source>
</evidence>
<keyword evidence="1" id="KW-1003">Cell membrane</keyword>
<sequence length="81" mass="8767">MRGVKRVVVVLAILIIVLVVLGFMLENQQGVSLSFLGWVTGQMPVSMFIVAALIIGMLLGPLLSVIVGWGRRETSMSARRA</sequence>
<keyword evidence="4 5" id="KW-0472">Membrane</keyword>
<reference evidence="7 9" key="1">
    <citation type="submission" date="2016-10" db="EMBL/GenBank/DDBJ databases">
        <authorList>
            <person name="Varghese N."/>
            <person name="Submissions S."/>
        </authorList>
    </citation>
    <scope>NUCLEOTIDE SEQUENCE [LARGE SCALE GENOMIC DNA]</scope>
    <source>
        <strain evidence="7 9">DSM 17835</strain>
    </source>
</reference>
<name>A0A5C5Q8G0_9PSED</name>
<evidence type="ECO:0000313" key="8">
    <source>
        <dbReference type="EMBL" id="TWS01560.1"/>
    </source>
</evidence>
<keyword evidence="2 5" id="KW-0812">Transmembrane</keyword>
<evidence type="ECO:0000256" key="2">
    <source>
        <dbReference type="ARBA" id="ARBA00022692"/>
    </source>
</evidence>
<keyword evidence="3 5" id="KW-1133">Transmembrane helix</keyword>
<dbReference type="Pfam" id="PF06305">
    <property type="entry name" value="LapA_dom"/>
    <property type="match status" value="1"/>
</dbReference>
<dbReference type="OrthoDB" id="7032155at2"/>
<evidence type="ECO:0000256" key="5">
    <source>
        <dbReference type="SAM" id="Phobius"/>
    </source>
</evidence>
<evidence type="ECO:0000256" key="3">
    <source>
        <dbReference type="ARBA" id="ARBA00022989"/>
    </source>
</evidence>
<dbReference type="AlphaFoldDB" id="A0A5C5Q8G0"/>
<dbReference type="GeneID" id="78554307"/>
<dbReference type="EMBL" id="LT629689">
    <property type="protein sequence ID" value="SDF40909.1"/>
    <property type="molecule type" value="Genomic_DNA"/>
</dbReference>
<evidence type="ECO:0000256" key="4">
    <source>
        <dbReference type="ARBA" id="ARBA00023136"/>
    </source>
</evidence>
<keyword evidence="9" id="KW-1185">Reference proteome</keyword>
<gene>
    <name evidence="8" type="ORF">FIV36_24225</name>
    <name evidence="7" type="ORF">SAMN05216591_2873</name>
</gene>
<dbReference type="Proteomes" id="UP000317951">
    <property type="component" value="Unassembled WGS sequence"/>
</dbReference>
<organism evidence="8 10">
    <name type="scientific">Pseudomonas extremaustralis</name>
    <dbReference type="NCBI Taxonomy" id="359110"/>
    <lineage>
        <taxon>Bacteria</taxon>
        <taxon>Pseudomonadati</taxon>
        <taxon>Pseudomonadota</taxon>
        <taxon>Gammaproteobacteria</taxon>
        <taxon>Pseudomonadales</taxon>
        <taxon>Pseudomonadaceae</taxon>
        <taxon>Pseudomonas</taxon>
    </lineage>
</organism>
<evidence type="ECO:0000313" key="7">
    <source>
        <dbReference type="EMBL" id="SDF40909.1"/>
    </source>
</evidence>
<evidence type="ECO:0000313" key="9">
    <source>
        <dbReference type="Proteomes" id="UP000182858"/>
    </source>
</evidence>
<dbReference type="InterPro" id="IPR010445">
    <property type="entry name" value="LapA_dom"/>
</dbReference>
<dbReference type="Proteomes" id="UP000182858">
    <property type="component" value="Chromosome I"/>
</dbReference>
<dbReference type="GO" id="GO:0005886">
    <property type="term" value="C:plasma membrane"/>
    <property type="evidence" value="ECO:0007669"/>
    <property type="project" value="InterPro"/>
</dbReference>
<dbReference type="EMBL" id="VFET01000026">
    <property type="protein sequence ID" value="TWS01560.1"/>
    <property type="molecule type" value="Genomic_DNA"/>
</dbReference>
<protein>
    <submittedName>
        <fullName evidence="8">LapA family protein</fullName>
    </submittedName>
</protein>
<feature type="transmembrane region" description="Helical" evidence="5">
    <location>
        <begin position="45"/>
        <end position="70"/>
    </location>
</feature>
<accession>A0A5C5Q8G0</accession>
<evidence type="ECO:0000256" key="1">
    <source>
        <dbReference type="ARBA" id="ARBA00022475"/>
    </source>
</evidence>
<feature type="domain" description="Lipopolysaccharide assembly protein A" evidence="6">
    <location>
        <begin position="26"/>
        <end position="80"/>
    </location>
</feature>